<dbReference type="PANTHER" id="PTHR35272:SF3">
    <property type="entry name" value="THIOL:DISULFIDE INTERCHANGE PROTEIN DSBC"/>
    <property type="match status" value="1"/>
</dbReference>
<evidence type="ECO:0000313" key="10">
    <source>
        <dbReference type="EMBL" id="CNE26065.1"/>
    </source>
</evidence>
<feature type="domain" description="Thioredoxin-like fold" evidence="9">
    <location>
        <begin position="152"/>
        <end position="269"/>
    </location>
</feature>
<comment type="function">
    <text evidence="7">Required for disulfide bond formation in some periplasmic proteins. Acts by transferring its disulfide bond to other proteins and is reduced in the process.</text>
</comment>
<comment type="subcellular location">
    <subcellularLocation>
        <location evidence="1 7">Periplasm</location>
    </subcellularLocation>
</comment>
<comment type="similarity">
    <text evidence="2 7">Belongs to the thioredoxin family. DsbC subfamily.</text>
</comment>
<dbReference type="InterPro" id="IPR009094">
    <property type="entry name" value="DiS-bond_isomerase_DsbC/G_N_sf"/>
</dbReference>
<dbReference type="CDD" id="cd03020">
    <property type="entry name" value="DsbA_DsbC_DsbG"/>
    <property type="match status" value="1"/>
</dbReference>
<dbReference type="InterPro" id="IPR033954">
    <property type="entry name" value="DiS-bond_Isoase_DsbC/G"/>
</dbReference>
<evidence type="ECO:0000259" key="8">
    <source>
        <dbReference type="Pfam" id="PF10411"/>
    </source>
</evidence>
<dbReference type="Proteomes" id="UP000041601">
    <property type="component" value="Unassembled WGS sequence"/>
</dbReference>
<evidence type="ECO:0000256" key="7">
    <source>
        <dbReference type="RuleBase" id="RU364038"/>
    </source>
</evidence>
<evidence type="ECO:0000256" key="4">
    <source>
        <dbReference type="ARBA" id="ARBA00022764"/>
    </source>
</evidence>
<keyword evidence="6 7" id="KW-0676">Redox-active center</keyword>
<keyword evidence="3 7" id="KW-0732">Signal</keyword>
<keyword evidence="5" id="KW-1015">Disulfide bond</keyword>
<gene>
    <name evidence="10" type="primary">dsbC_1</name>
    <name evidence="10" type="ORF">ERS137959_03370</name>
</gene>
<dbReference type="RefSeq" id="WP_229765265.1">
    <property type="nucleotide sequence ID" value="NZ_CGGL01000044.1"/>
</dbReference>
<name>A0ABP1Y943_YEREN</name>
<dbReference type="Gene3D" id="3.40.30.10">
    <property type="entry name" value="Glutaredoxin"/>
    <property type="match status" value="1"/>
</dbReference>
<dbReference type="InterPro" id="IPR018950">
    <property type="entry name" value="DiS-bond_isomerase_DsbC/G_N"/>
</dbReference>
<reference evidence="10 11" key="1">
    <citation type="submission" date="2015-03" db="EMBL/GenBank/DDBJ databases">
        <authorList>
            <consortium name="Pathogen Informatics"/>
            <person name="Murphy D."/>
        </authorList>
    </citation>
    <scope>NUCLEOTIDE SEQUENCE [LARGE SCALE GENOMIC DNA]</scope>
    <source>
        <strain evidence="10 11">IP05342</strain>
    </source>
</reference>
<dbReference type="PANTHER" id="PTHR35272">
    <property type="entry name" value="THIOL:DISULFIDE INTERCHANGE PROTEIN DSBC-RELATED"/>
    <property type="match status" value="1"/>
</dbReference>
<evidence type="ECO:0000256" key="2">
    <source>
        <dbReference type="ARBA" id="ARBA00009813"/>
    </source>
</evidence>
<dbReference type="SUPFAM" id="SSF54423">
    <property type="entry name" value="DsbC/DsbG N-terminal domain-like"/>
    <property type="match status" value="1"/>
</dbReference>
<keyword evidence="4 7" id="KW-0574">Periplasm</keyword>
<organism evidence="10 11">
    <name type="scientific">Yersinia enterocolitica</name>
    <dbReference type="NCBI Taxonomy" id="630"/>
    <lineage>
        <taxon>Bacteria</taxon>
        <taxon>Pseudomonadati</taxon>
        <taxon>Pseudomonadota</taxon>
        <taxon>Gammaproteobacteria</taxon>
        <taxon>Enterobacterales</taxon>
        <taxon>Yersiniaceae</taxon>
        <taxon>Yersinia</taxon>
    </lineage>
</organism>
<evidence type="ECO:0000259" key="9">
    <source>
        <dbReference type="Pfam" id="PF13098"/>
    </source>
</evidence>
<dbReference type="EMBL" id="CPXJ01000046">
    <property type="protein sequence ID" value="CNE26065.1"/>
    <property type="molecule type" value="Genomic_DNA"/>
</dbReference>
<evidence type="ECO:0000256" key="6">
    <source>
        <dbReference type="ARBA" id="ARBA00023284"/>
    </source>
</evidence>
<dbReference type="SUPFAM" id="SSF52833">
    <property type="entry name" value="Thioredoxin-like"/>
    <property type="match status" value="1"/>
</dbReference>
<feature type="domain" description="Disulphide bond isomerase DsbC/G N-terminal" evidence="8">
    <location>
        <begin position="55"/>
        <end position="119"/>
    </location>
</feature>
<dbReference type="Pfam" id="PF13098">
    <property type="entry name" value="Thioredoxin_2"/>
    <property type="match status" value="1"/>
</dbReference>
<dbReference type="Pfam" id="PF10411">
    <property type="entry name" value="DsbC_N"/>
    <property type="match status" value="1"/>
</dbReference>
<dbReference type="GO" id="GO:0016853">
    <property type="term" value="F:isomerase activity"/>
    <property type="evidence" value="ECO:0007669"/>
    <property type="project" value="UniProtKB-KW"/>
</dbReference>
<evidence type="ECO:0000256" key="1">
    <source>
        <dbReference type="ARBA" id="ARBA00004418"/>
    </source>
</evidence>
<proteinExistence type="inferred from homology"/>
<feature type="signal peptide" evidence="7">
    <location>
        <begin position="1"/>
        <end position="23"/>
    </location>
</feature>
<keyword evidence="10" id="KW-0413">Isomerase</keyword>
<comment type="caution">
    <text evidence="10">The sequence shown here is derived from an EMBL/GenBank/DDBJ whole genome shotgun (WGS) entry which is preliminary data.</text>
</comment>
<accession>A0ABP1Y943</accession>
<dbReference type="InterPro" id="IPR012336">
    <property type="entry name" value="Thioredoxin-like_fold"/>
</dbReference>
<evidence type="ECO:0000313" key="11">
    <source>
        <dbReference type="Proteomes" id="UP000041601"/>
    </source>
</evidence>
<feature type="chain" id="PRO_5044978272" description="Thiol:disulfide interchange protein" evidence="7">
    <location>
        <begin position="24"/>
        <end position="293"/>
    </location>
</feature>
<evidence type="ECO:0000256" key="5">
    <source>
        <dbReference type="ARBA" id="ARBA00023157"/>
    </source>
</evidence>
<dbReference type="InterPro" id="IPR036249">
    <property type="entry name" value="Thioredoxin-like_sf"/>
</dbReference>
<dbReference type="InterPro" id="IPR051470">
    <property type="entry name" value="Thiol:disulfide_interchange"/>
</dbReference>
<evidence type="ECO:0000256" key="3">
    <source>
        <dbReference type="ARBA" id="ARBA00022729"/>
    </source>
</evidence>
<protein>
    <recommendedName>
        <fullName evidence="7">Thiol:disulfide interchange protein</fullName>
    </recommendedName>
</protein>
<sequence length="293" mass="32717">MQINKMFKPALLSLFIFTGFVHAQTASGTAALKTTETPTFKKLQEAQAGSIAEVKTAQDEFKQTFSQMNFTNFAESPVKGIYELHTGGNVIYFTPKSEDRKGVIIFGEMWDSNGVSLTNESKLKAIKSEWKKLPVGSAISIGDKNAPSYYEITDPDCPYCHSYHEWIKDYAKTNPIQRNLIFMLNPGHPEAPAKIEHIICSKDKEQAINDMFEQKPVALEKCPEAKDIIQQHQDIVKALGVNGTPSFVFDVNEEPELIVGFNKSKVMEAITKATDKVKAKANELIKPNSPQKQ</sequence>
<keyword evidence="11" id="KW-1185">Reference proteome</keyword>